<dbReference type="InterPro" id="IPR014729">
    <property type="entry name" value="Rossmann-like_a/b/a_fold"/>
</dbReference>
<dbReference type="PANTHER" id="PTHR21294:SF8">
    <property type="entry name" value="ELECTRON TRANSFER FLAVOPROTEIN SUBUNIT BETA"/>
    <property type="match status" value="1"/>
</dbReference>
<comment type="similarity">
    <text evidence="2">Belongs to the ETF beta-subunit/FixA family.</text>
</comment>
<evidence type="ECO:0000259" key="8">
    <source>
        <dbReference type="SMART" id="SM00893"/>
    </source>
</evidence>
<evidence type="ECO:0000313" key="10">
    <source>
        <dbReference type="Proteomes" id="UP000184291"/>
    </source>
</evidence>
<evidence type="ECO:0000313" key="9">
    <source>
        <dbReference type="EMBL" id="SHE23821.1"/>
    </source>
</evidence>
<evidence type="ECO:0000256" key="4">
    <source>
        <dbReference type="ARBA" id="ARBA00016797"/>
    </source>
</evidence>
<dbReference type="InterPro" id="IPR014730">
    <property type="entry name" value="ETF_a/b_N"/>
</dbReference>
<evidence type="ECO:0000256" key="3">
    <source>
        <dbReference type="ARBA" id="ARBA00011355"/>
    </source>
</evidence>
<dbReference type="SUPFAM" id="SSF52402">
    <property type="entry name" value="Adenine nucleotide alpha hydrolases-like"/>
    <property type="match status" value="1"/>
</dbReference>
<dbReference type="STRING" id="1892869.ACGLYG10_0018"/>
<dbReference type="Pfam" id="PF01012">
    <property type="entry name" value="ETF"/>
    <property type="match status" value="1"/>
</dbReference>
<keyword evidence="10" id="KW-1185">Reference proteome</keyword>
<dbReference type="AlphaFoldDB" id="A0A1M4RV62"/>
<dbReference type="EMBL" id="FQTT01000001">
    <property type="protein sequence ID" value="SHE23821.1"/>
    <property type="molecule type" value="Genomic_DNA"/>
</dbReference>
<evidence type="ECO:0000256" key="5">
    <source>
        <dbReference type="ARBA" id="ARBA00022448"/>
    </source>
</evidence>
<dbReference type="Proteomes" id="UP000184291">
    <property type="component" value="Unassembled WGS sequence"/>
</dbReference>
<feature type="domain" description="Electron transfer flavoprotein alpha/beta-subunit N-terminal" evidence="8">
    <location>
        <begin position="68"/>
        <end position="264"/>
    </location>
</feature>
<evidence type="ECO:0000256" key="7">
    <source>
        <dbReference type="ARBA" id="ARBA00025649"/>
    </source>
</evidence>
<dbReference type="InterPro" id="IPR012255">
    <property type="entry name" value="ETF_b"/>
</dbReference>
<protein>
    <recommendedName>
        <fullName evidence="4">Electron transfer flavoprotein subunit beta</fullName>
    </recommendedName>
</protein>
<dbReference type="PIRSF" id="PIRSF000090">
    <property type="entry name" value="Beta-ETF"/>
    <property type="match status" value="1"/>
</dbReference>
<dbReference type="GO" id="GO:0009055">
    <property type="term" value="F:electron transfer activity"/>
    <property type="evidence" value="ECO:0007669"/>
    <property type="project" value="InterPro"/>
</dbReference>
<evidence type="ECO:0000256" key="2">
    <source>
        <dbReference type="ARBA" id="ARBA00007557"/>
    </source>
</evidence>
<reference evidence="10" key="1">
    <citation type="submission" date="2016-09" db="EMBL/GenBank/DDBJ databases">
        <authorList>
            <person name="Strepis N."/>
        </authorList>
    </citation>
    <scope>NUCLEOTIDE SEQUENCE [LARGE SCALE GENOMIC DNA]</scope>
</reference>
<gene>
    <name evidence="9" type="ORF">ACGLYG10_0018</name>
</gene>
<proteinExistence type="inferred from homology"/>
<comment type="subunit">
    <text evidence="3">Heterodimer of an alpha and a beta subunit.</text>
</comment>
<organism evidence="9 10">
    <name type="scientific">Actinomyces glycerinitolerans</name>
    <dbReference type="NCBI Taxonomy" id="1892869"/>
    <lineage>
        <taxon>Bacteria</taxon>
        <taxon>Bacillati</taxon>
        <taxon>Actinomycetota</taxon>
        <taxon>Actinomycetes</taxon>
        <taxon>Actinomycetales</taxon>
        <taxon>Actinomycetaceae</taxon>
        <taxon>Actinomyces</taxon>
    </lineage>
</organism>
<evidence type="ECO:0000256" key="6">
    <source>
        <dbReference type="ARBA" id="ARBA00022982"/>
    </source>
</evidence>
<comment type="cofactor">
    <cofactor evidence="1">
        <name>FAD</name>
        <dbReference type="ChEBI" id="CHEBI:57692"/>
    </cofactor>
</comment>
<dbReference type="SMART" id="SM00893">
    <property type="entry name" value="ETF"/>
    <property type="match status" value="1"/>
</dbReference>
<dbReference type="Gene3D" id="3.40.50.620">
    <property type="entry name" value="HUPs"/>
    <property type="match status" value="1"/>
</dbReference>
<accession>A0A1M4RV62</accession>
<dbReference type="InterPro" id="IPR033948">
    <property type="entry name" value="ETF_beta_N"/>
</dbReference>
<keyword evidence="5" id="KW-0813">Transport</keyword>
<comment type="function">
    <text evidence="7">The electron transfer flavoprotein serves as a specific electron acceptor for other dehydrogenases. It transfers the electrons to the main respiratory chain via ETF-ubiquinone oxidoreductase (ETF dehydrogenase).</text>
</comment>
<dbReference type="GO" id="GO:0005829">
    <property type="term" value="C:cytosol"/>
    <property type="evidence" value="ECO:0007669"/>
    <property type="project" value="TreeGrafter"/>
</dbReference>
<keyword evidence="6" id="KW-0249">Electron transport</keyword>
<name>A0A1M4RV62_9ACTO</name>
<dbReference type="CDD" id="cd01714">
    <property type="entry name" value="ETF_beta"/>
    <property type="match status" value="1"/>
</dbReference>
<sequence>MNPIVEQGDAGCYTIAAAYGARIMRGASVRVTERSPVTAARYGNLVRMKIVVCIKHVPDVQSERRMEEGRLVRGEEDVLNELDENAVEAAVALVEDLGGEVIALCMGPEDAEDGVRRALQMGADSGVVVSDDALVGADVPTTARTLAAAVSKIGGAESGPGDVDLVITGMASLDAMTSMLPGALAAALHVPALTLAGSLEVSADEATITRSAGTVREVLSAPLPALVSVTDQANEPRYPNFAAMRAARKKPLDVWDLDDLGLPAGEPSIAVIDFTERPAREAGIIRTDAGEAGRDLAAWLVDHELV</sequence>
<evidence type="ECO:0000256" key="1">
    <source>
        <dbReference type="ARBA" id="ARBA00001974"/>
    </source>
</evidence>
<dbReference type="PANTHER" id="PTHR21294">
    <property type="entry name" value="ELECTRON TRANSFER FLAVOPROTEIN BETA-SUBUNIT"/>
    <property type="match status" value="1"/>
</dbReference>